<evidence type="ECO:0000256" key="10">
    <source>
        <dbReference type="SAM" id="MobiDB-lite"/>
    </source>
</evidence>
<dbReference type="GO" id="GO:0046872">
    <property type="term" value="F:metal ion binding"/>
    <property type="evidence" value="ECO:0007669"/>
    <property type="project" value="UniProtKB-KW"/>
</dbReference>
<evidence type="ECO:0000256" key="4">
    <source>
        <dbReference type="ARBA" id="ARBA00022763"/>
    </source>
</evidence>
<dbReference type="Pfam" id="PF00730">
    <property type="entry name" value="HhH-GPD"/>
    <property type="match status" value="1"/>
</dbReference>
<evidence type="ECO:0000313" key="12">
    <source>
        <dbReference type="EMBL" id="CAD9717415.1"/>
    </source>
</evidence>
<dbReference type="GO" id="GO:0003677">
    <property type="term" value="F:DNA binding"/>
    <property type="evidence" value="ECO:0007669"/>
    <property type="project" value="InterPro"/>
</dbReference>
<feature type="region of interest" description="Disordered" evidence="10">
    <location>
        <begin position="21"/>
        <end position="40"/>
    </location>
</feature>
<reference evidence="12" key="1">
    <citation type="submission" date="2021-01" db="EMBL/GenBank/DDBJ databases">
        <authorList>
            <person name="Corre E."/>
            <person name="Pelletier E."/>
            <person name="Niang G."/>
            <person name="Scheremetjew M."/>
            <person name="Finn R."/>
            <person name="Kale V."/>
            <person name="Holt S."/>
            <person name="Cochrane G."/>
            <person name="Meng A."/>
            <person name="Brown T."/>
            <person name="Cohen L."/>
        </authorList>
    </citation>
    <scope>NUCLEOTIDE SEQUENCE</scope>
    <source>
        <strain evidence="12">CCMP1205</strain>
    </source>
</reference>
<accession>A0A7S2WZJ6</accession>
<keyword evidence="6" id="KW-0408">Iron</keyword>
<dbReference type="GO" id="GO:0051539">
    <property type="term" value="F:4 iron, 4 sulfur cluster binding"/>
    <property type="evidence" value="ECO:0007669"/>
    <property type="project" value="UniProtKB-KW"/>
</dbReference>
<dbReference type="Gene3D" id="1.10.340.30">
    <property type="entry name" value="Hypothetical protein, domain 2"/>
    <property type="match status" value="1"/>
</dbReference>
<evidence type="ECO:0000256" key="8">
    <source>
        <dbReference type="ARBA" id="ARBA00023204"/>
    </source>
</evidence>
<evidence type="ECO:0000313" key="13">
    <source>
        <dbReference type="EMBL" id="CAD9717416.1"/>
    </source>
</evidence>
<dbReference type="Pfam" id="PF00633">
    <property type="entry name" value="HHH"/>
    <property type="match status" value="1"/>
</dbReference>
<dbReference type="GO" id="GO:0003906">
    <property type="term" value="F:DNA-(apurinic or apyrimidinic site) endonuclease activity"/>
    <property type="evidence" value="ECO:0007669"/>
    <property type="project" value="InterPro"/>
</dbReference>
<keyword evidence="7" id="KW-0411">Iron-sulfur</keyword>
<dbReference type="FunFam" id="1.10.340.30:FF:000001">
    <property type="entry name" value="Endonuclease III"/>
    <property type="match status" value="1"/>
</dbReference>
<dbReference type="EMBL" id="HBHL01009416">
    <property type="protein sequence ID" value="CAD9717415.1"/>
    <property type="molecule type" value="Transcribed_RNA"/>
</dbReference>
<evidence type="ECO:0000256" key="3">
    <source>
        <dbReference type="ARBA" id="ARBA00022723"/>
    </source>
</evidence>
<evidence type="ECO:0000256" key="5">
    <source>
        <dbReference type="ARBA" id="ARBA00022801"/>
    </source>
</evidence>
<feature type="region of interest" description="Disordered" evidence="10">
    <location>
        <begin position="237"/>
        <end position="296"/>
    </location>
</feature>
<dbReference type="InterPro" id="IPR003265">
    <property type="entry name" value="HhH-GPD_domain"/>
</dbReference>
<dbReference type="InterPro" id="IPR023170">
    <property type="entry name" value="HhH_base_excis_C"/>
</dbReference>
<dbReference type="PANTHER" id="PTHR10359:SF18">
    <property type="entry name" value="ENDONUCLEASE III"/>
    <property type="match status" value="1"/>
</dbReference>
<dbReference type="EMBL" id="HBHL01009417">
    <property type="protein sequence ID" value="CAD9717416.1"/>
    <property type="molecule type" value="Transcribed_RNA"/>
</dbReference>
<keyword evidence="8" id="KW-0234">DNA repair</keyword>
<evidence type="ECO:0000259" key="11">
    <source>
        <dbReference type="SMART" id="SM00478"/>
    </source>
</evidence>
<dbReference type="InterPro" id="IPR000445">
    <property type="entry name" value="HhH_motif"/>
</dbReference>
<dbReference type="PANTHER" id="PTHR10359">
    <property type="entry name" value="A/G-SPECIFIC ADENINE GLYCOSYLASE/ENDONUCLEASE III"/>
    <property type="match status" value="1"/>
</dbReference>
<dbReference type="CDD" id="cd00056">
    <property type="entry name" value="ENDO3c"/>
    <property type="match status" value="1"/>
</dbReference>
<name>A0A7S2WZJ6_9CHLO</name>
<evidence type="ECO:0000256" key="2">
    <source>
        <dbReference type="ARBA" id="ARBA00022485"/>
    </source>
</evidence>
<organism evidence="12">
    <name type="scientific">Chloropicon primus</name>
    <dbReference type="NCBI Taxonomy" id="1764295"/>
    <lineage>
        <taxon>Eukaryota</taxon>
        <taxon>Viridiplantae</taxon>
        <taxon>Chlorophyta</taxon>
        <taxon>Chloropicophyceae</taxon>
        <taxon>Chloropicales</taxon>
        <taxon>Chloropicaceae</taxon>
        <taxon>Chloropicon</taxon>
    </lineage>
</organism>
<sequence length="296" mass="32297">MRLGGLGMALRRGTSSLVRQRAAKGMSSRAAGTVSASAKGEARASVTVDPALRSKAEKIRKQLDELHPDPPIPLDHESPFQLLCAVVLSAQTTDKAVNQITPELFSAAPNPSAMASLEVTRIQELIRNIGLYRNKAKFLSELSKKLVEDHNGEVPDTRKDLEALPGVGTKTASVILSQVHGIPSFPVDTHIHRLACRWGLSTGTTVKQVENDLKIIFPESEWNSLHLQIIYYGREHGQAHQKPPGKGGPPWPGPICSWAGLDNPPMTTPAKKRREKEEKKKGADGSTSKRARRKLL</sequence>
<dbReference type="AlphaFoldDB" id="A0A7S2WZJ6"/>
<dbReference type="NCBIfam" id="TIGR01083">
    <property type="entry name" value="nth"/>
    <property type="match status" value="1"/>
</dbReference>
<proteinExistence type="inferred from homology"/>
<dbReference type="SUPFAM" id="SSF48150">
    <property type="entry name" value="DNA-glycosylase"/>
    <property type="match status" value="1"/>
</dbReference>
<evidence type="ECO:0000256" key="1">
    <source>
        <dbReference type="ARBA" id="ARBA00008343"/>
    </source>
</evidence>
<keyword evidence="9" id="KW-0326">Glycosidase</keyword>
<dbReference type="InterPro" id="IPR011257">
    <property type="entry name" value="DNA_glycosylase"/>
</dbReference>
<dbReference type="GO" id="GO:0000703">
    <property type="term" value="F:oxidized pyrimidine nucleobase lesion DNA N-glycosylase activity"/>
    <property type="evidence" value="ECO:0007669"/>
    <property type="project" value="UniProtKB-ARBA"/>
</dbReference>
<dbReference type="SMART" id="SM00478">
    <property type="entry name" value="ENDO3c"/>
    <property type="match status" value="1"/>
</dbReference>
<gene>
    <name evidence="12" type="ORF">CPRI1469_LOCUS6276</name>
    <name evidence="13" type="ORF">CPRI1469_LOCUS6277</name>
</gene>
<keyword evidence="5" id="KW-0378">Hydrolase</keyword>
<keyword evidence="4" id="KW-0227">DNA damage</keyword>
<evidence type="ECO:0000256" key="9">
    <source>
        <dbReference type="ARBA" id="ARBA00023295"/>
    </source>
</evidence>
<dbReference type="HAMAP" id="MF_00942">
    <property type="entry name" value="Nth"/>
    <property type="match status" value="1"/>
</dbReference>
<feature type="domain" description="HhH-GPD" evidence="11">
    <location>
        <begin position="88"/>
        <end position="235"/>
    </location>
</feature>
<protein>
    <recommendedName>
        <fullName evidence="11">HhH-GPD domain-containing protein</fullName>
    </recommendedName>
</protein>
<keyword evidence="2" id="KW-0004">4Fe-4S</keyword>
<evidence type="ECO:0000256" key="6">
    <source>
        <dbReference type="ARBA" id="ARBA00023004"/>
    </source>
</evidence>
<dbReference type="Gene3D" id="1.10.1670.10">
    <property type="entry name" value="Helix-hairpin-Helix base-excision DNA repair enzymes (C-terminal)"/>
    <property type="match status" value="1"/>
</dbReference>
<dbReference type="GO" id="GO:0006285">
    <property type="term" value="P:base-excision repair, AP site formation"/>
    <property type="evidence" value="ECO:0007669"/>
    <property type="project" value="TreeGrafter"/>
</dbReference>
<dbReference type="InterPro" id="IPR005759">
    <property type="entry name" value="Nth"/>
</dbReference>
<evidence type="ECO:0000256" key="7">
    <source>
        <dbReference type="ARBA" id="ARBA00023014"/>
    </source>
</evidence>
<keyword evidence="3" id="KW-0479">Metal-binding</keyword>
<comment type="similarity">
    <text evidence="1">Belongs to the Nth/MutY family.</text>
</comment>